<dbReference type="KEGG" id="zmk:HG535_0E05520"/>
<protein>
    <recommendedName>
        <fullName evidence="1">K Homology domain-containing protein</fullName>
    </recommendedName>
</protein>
<dbReference type="EMBL" id="CP058608">
    <property type="protein sequence ID" value="QLG73468.1"/>
    <property type="molecule type" value="Genomic_DNA"/>
</dbReference>
<keyword evidence="3" id="KW-1185">Reference proteome</keyword>
<dbReference type="Gene3D" id="3.30.1370.10">
    <property type="entry name" value="K Homology domain, type 1"/>
    <property type="match status" value="1"/>
</dbReference>
<dbReference type="CDD" id="cd22453">
    <property type="entry name" value="KH-I_MUG60_like"/>
    <property type="match status" value="1"/>
</dbReference>
<dbReference type="OrthoDB" id="271862at2759"/>
<evidence type="ECO:0000259" key="1">
    <source>
        <dbReference type="SMART" id="SM00322"/>
    </source>
</evidence>
<evidence type="ECO:0000313" key="2">
    <source>
        <dbReference type="EMBL" id="QLG73468.1"/>
    </source>
</evidence>
<dbReference type="InterPro" id="IPR004087">
    <property type="entry name" value="KH_dom"/>
</dbReference>
<dbReference type="SMART" id="SM00322">
    <property type="entry name" value="KH"/>
    <property type="match status" value="2"/>
</dbReference>
<sequence length="795" mass="90300">MSIQVLNEICTFVFCEVPNLYMTGRLWRSVGDELGHPLPSNRAIYDVPEDTLDFQIKASRYCANILVLRGVTKSGYHEPMTSVTLPFRTISNNPAEDVLLLEELKQGLFDLAEELDIEIIVTENQIYNPSPITGRNSFYINLIGIESQASTAYLHLWSLVELYQRSKSAAPSTFIDCLNLDAYSLLPTVVGVEMANIKHISTTYKTEIHIPSLLSPLESKTATNKNMRPQIFFSGPIHSMVLAAKDATLKTVKNLNSSLYYKRFSNISPQKLLYLRKHYQPELNRLMIKYQSFIRATHEFVEFQSPCPALLESVIKVFTINVLHQIAEIQITLKENFIFSSELLSSICLDESNNKIILATTGTHSNQLLIVGNHSELTPTKHSNQFFSARGSLLECVIKIVSALPEDSLSQLKAIFEIHVDYEDFISGKKNGKITRIMETIPCLIKLEKLEEDDSIFLSLFANSLNNFAETFSMVINELPAEESFFIPEIYHRPVIGAGGSVIQATMKKYNVFVRFSNSFFLPQSELCHVRYDNVIIRCPFKNVSSISSAKSELNQLAREYGRSQPRALIKFTPGQYRYMLSLTPKGSQAIGNIEKKHNVYVMFPFVEPSEGYLLEIRGNDDAAYSAAKDLVDSSFGLETELHLNKELDLNEEFYNFLVFPFKHTMKIEISAHKNLLRMTYQEGNLLLNKAFTILASWFKSKDLEVVGKEVVRDFVIKSKNPESLALHTPSPNSKTPPEQVYQVKAASILMTNLHDTQYFQPSSTPHVFHTSLLDDRKIMHPYYTKVSTRNNGWT</sequence>
<dbReference type="Proteomes" id="UP000509704">
    <property type="component" value="Chromosome 5"/>
</dbReference>
<dbReference type="InterPro" id="IPR036612">
    <property type="entry name" value="KH_dom_type_1_sf"/>
</dbReference>
<feature type="domain" description="K Homology" evidence="1">
    <location>
        <begin position="479"/>
        <end position="559"/>
    </location>
</feature>
<organism evidence="2 3">
    <name type="scientific">Zygotorulaspora mrakii</name>
    <name type="common">Zygosaccharomyces mrakii</name>
    <dbReference type="NCBI Taxonomy" id="42260"/>
    <lineage>
        <taxon>Eukaryota</taxon>
        <taxon>Fungi</taxon>
        <taxon>Dikarya</taxon>
        <taxon>Ascomycota</taxon>
        <taxon>Saccharomycotina</taxon>
        <taxon>Saccharomycetes</taxon>
        <taxon>Saccharomycetales</taxon>
        <taxon>Saccharomycetaceae</taxon>
        <taxon>Zygotorulaspora</taxon>
    </lineage>
</organism>
<gene>
    <name evidence="2" type="ORF">HG535_0E05520</name>
</gene>
<evidence type="ECO:0000313" key="3">
    <source>
        <dbReference type="Proteomes" id="UP000509704"/>
    </source>
</evidence>
<dbReference type="RefSeq" id="XP_037145195.1">
    <property type="nucleotide sequence ID" value="XM_037289300.1"/>
</dbReference>
<proteinExistence type="predicted"/>
<accession>A0A7H9B461</accession>
<dbReference type="GO" id="GO:0003723">
    <property type="term" value="F:RNA binding"/>
    <property type="evidence" value="ECO:0007669"/>
    <property type="project" value="InterPro"/>
</dbReference>
<reference evidence="2 3" key="1">
    <citation type="submission" date="2020-07" db="EMBL/GenBank/DDBJ databases">
        <title>The yeast mating-type switching endonuclease HO is a domesticated member of an unorthodox homing genetic element family.</title>
        <authorList>
            <person name="Coughlan A.Y."/>
            <person name="Lombardi L."/>
            <person name="Braun-Galleani S."/>
            <person name="Martos A.R."/>
            <person name="Galeote V."/>
            <person name="Bigey F."/>
            <person name="Dequin S."/>
            <person name="Byrne K.P."/>
            <person name="Wolfe K.H."/>
        </authorList>
    </citation>
    <scope>NUCLEOTIDE SEQUENCE [LARGE SCALE GENOMIC DNA]</scope>
    <source>
        <strain evidence="2 3">NRRL Y-6702</strain>
    </source>
</reference>
<name>A0A7H9B461_ZYGMR</name>
<feature type="domain" description="K Homology" evidence="1">
    <location>
        <begin position="169"/>
        <end position="253"/>
    </location>
</feature>
<dbReference type="SUPFAM" id="SSF54791">
    <property type="entry name" value="Eukaryotic type KH-domain (KH-domain type I)"/>
    <property type="match status" value="1"/>
</dbReference>
<dbReference type="GeneID" id="59237210"/>
<dbReference type="AlphaFoldDB" id="A0A7H9B461"/>